<reference evidence="1 2" key="1">
    <citation type="submission" date="2017-02" db="EMBL/GenBank/DDBJ databases">
        <authorList>
            <person name="Jeong S."/>
        </authorList>
    </citation>
    <scope>NUCLEOTIDE SEQUENCE [LARGE SCALE GENOMIC DNA]</scope>
    <source>
        <strain evidence="1 2">RMAR6-6</strain>
    </source>
</reference>
<evidence type="ECO:0000313" key="2">
    <source>
        <dbReference type="Proteomes" id="UP000188174"/>
    </source>
</evidence>
<evidence type="ECO:0008006" key="3">
    <source>
        <dbReference type="Google" id="ProtNLM"/>
    </source>
</evidence>
<gene>
    <name evidence="1" type="ORF">B0E33_06065</name>
</gene>
<keyword evidence="2" id="KW-1185">Reference proteome</keyword>
<sequence length="63" mass="7704">MVTFYKFFAEFPRFSRKLNEIEPRKRLDTLWTGRQQGHNQPAAVLVRIRRFIHQIHSALFQQF</sequence>
<organism evidence="1 2">
    <name type="scientific">Roseibium algicola</name>
    <dbReference type="NCBI Taxonomy" id="2857014"/>
    <lineage>
        <taxon>Bacteria</taxon>
        <taxon>Pseudomonadati</taxon>
        <taxon>Pseudomonadota</taxon>
        <taxon>Alphaproteobacteria</taxon>
        <taxon>Hyphomicrobiales</taxon>
        <taxon>Stappiaceae</taxon>
        <taxon>Roseibium</taxon>
    </lineage>
</organism>
<dbReference type="Proteomes" id="UP000188174">
    <property type="component" value="Chromosome"/>
</dbReference>
<evidence type="ECO:0000313" key="1">
    <source>
        <dbReference type="EMBL" id="AQQ03220.1"/>
    </source>
</evidence>
<accession>A0ABM6HYT0</accession>
<name>A0ABM6HYT0_9HYPH</name>
<proteinExistence type="predicted"/>
<dbReference type="EMBL" id="CP019630">
    <property type="protein sequence ID" value="AQQ03220.1"/>
    <property type="molecule type" value="Genomic_DNA"/>
</dbReference>
<protein>
    <recommendedName>
        <fullName evidence="3">Transposase</fullName>
    </recommendedName>
</protein>